<name>A0A2H1V9K7_SPOFR</name>
<sequence length="81" mass="9266">MYTEQNCWLKLADYKYFIRLVSLPRDFNERSVVVGLEIIITVKILSHRTKADDIFDCTVGAVAGQLAAVQRVAEQMSIQKF</sequence>
<proteinExistence type="predicted"/>
<evidence type="ECO:0000313" key="1">
    <source>
        <dbReference type="EMBL" id="SOQ36924.1"/>
    </source>
</evidence>
<gene>
    <name evidence="1" type="ORF">SFRICE_033155</name>
</gene>
<organism evidence="1">
    <name type="scientific">Spodoptera frugiperda</name>
    <name type="common">Fall armyworm</name>
    <dbReference type="NCBI Taxonomy" id="7108"/>
    <lineage>
        <taxon>Eukaryota</taxon>
        <taxon>Metazoa</taxon>
        <taxon>Ecdysozoa</taxon>
        <taxon>Arthropoda</taxon>
        <taxon>Hexapoda</taxon>
        <taxon>Insecta</taxon>
        <taxon>Pterygota</taxon>
        <taxon>Neoptera</taxon>
        <taxon>Endopterygota</taxon>
        <taxon>Lepidoptera</taxon>
        <taxon>Glossata</taxon>
        <taxon>Ditrysia</taxon>
        <taxon>Noctuoidea</taxon>
        <taxon>Noctuidae</taxon>
        <taxon>Amphipyrinae</taxon>
        <taxon>Spodoptera</taxon>
    </lineage>
</organism>
<dbReference type="EMBL" id="ODYU01001135">
    <property type="protein sequence ID" value="SOQ36924.1"/>
    <property type="molecule type" value="Genomic_DNA"/>
</dbReference>
<accession>A0A2H1V9K7</accession>
<dbReference type="AlphaFoldDB" id="A0A2H1V9K7"/>
<reference evidence="1" key="1">
    <citation type="submission" date="2016-07" db="EMBL/GenBank/DDBJ databases">
        <authorList>
            <person name="Bretaudeau A."/>
        </authorList>
    </citation>
    <scope>NUCLEOTIDE SEQUENCE</scope>
    <source>
        <strain evidence="1">Rice</strain>
        <tissue evidence="1">Whole body</tissue>
    </source>
</reference>
<protein>
    <submittedName>
        <fullName evidence="1">SFRICE_033155</fullName>
    </submittedName>
</protein>